<gene>
    <name evidence="2" type="ORF">FA15DRAFT_663642</name>
</gene>
<dbReference type="OrthoDB" id="285219at2759"/>
<dbReference type="GO" id="GO:0050821">
    <property type="term" value="P:protein stabilization"/>
    <property type="evidence" value="ECO:0007669"/>
    <property type="project" value="TreeGrafter"/>
</dbReference>
<dbReference type="PANTHER" id="PTHR31184:SF2">
    <property type="entry name" value="HUNTINGTIN-INTERACTING PROTEIN K"/>
    <property type="match status" value="1"/>
</dbReference>
<organism evidence="2 3">
    <name type="scientific">Coprinopsis marcescibilis</name>
    <name type="common">Agaric fungus</name>
    <name type="synonym">Psathyrella marcescibilis</name>
    <dbReference type="NCBI Taxonomy" id="230819"/>
    <lineage>
        <taxon>Eukaryota</taxon>
        <taxon>Fungi</taxon>
        <taxon>Dikarya</taxon>
        <taxon>Basidiomycota</taxon>
        <taxon>Agaricomycotina</taxon>
        <taxon>Agaricomycetes</taxon>
        <taxon>Agaricomycetidae</taxon>
        <taxon>Agaricales</taxon>
        <taxon>Agaricineae</taxon>
        <taxon>Psathyrellaceae</taxon>
        <taxon>Coprinopsis</taxon>
    </lineage>
</organism>
<reference evidence="2 3" key="1">
    <citation type="journal article" date="2019" name="Nat. Ecol. Evol.">
        <title>Megaphylogeny resolves global patterns of mushroom evolution.</title>
        <authorList>
            <person name="Varga T."/>
            <person name="Krizsan K."/>
            <person name="Foldi C."/>
            <person name="Dima B."/>
            <person name="Sanchez-Garcia M."/>
            <person name="Sanchez-Ramirez S."/>
            <person name="Szollosi G.J."/>
            <person name="Szarkandi J.G."/>
            <person name="Papp V."/>
            <person name="Albert L."/>
            <person name="Andreopoulos W."/>
            <person name="Angelini C."/>
            <person name="Antonin V."/>
            <person name="Barry K.W."/>
            <person name="Bougher N.L."/>
            <person name="Buchanan P."/>
            <person name="Buyck B."/>
            <person name="Bense V."/>
            <person name="Catcheside P."/>
            <person name="Chovatia M."/>
            <person name="Cooper J."/>
            <person name="Damon W."/>
            <person name="Desjardin D."/>
            <person name="Finy P."/>
            <person name="Geml J."/>
            <person name="Haridas S."/>
            <person name="Hughes K."/>
            <person name="Justo A."/>
            <person name="Karasinski D."/>
            <person name="Kautmanova I."/>
            <person name="Kiss B."/>
            <person name="Kocsube S."/>
            <person name="Kotiranta H."/>
            <person name="LaButti K.M."/>
            <person name="Lechner B.E."/>
            <person name="Liimatainen K."/>
            <person name="Lipzen A."/>
            <person name="Lukacs Z."/>
            <person name="Mihaltcheva S."/>
            <person name="Morgado L.N."/>
            <person name="Niskanen T."/>
            <person name="Noordeloos M.E."/>
            <person name="Ohm R.A."/>
            <person name="Ortiz-Santana B."/>
            <person name="Ovrebo C."/>
            <person name="Racz N."/>
            <person name="Riley R."/>
            <person name="Savchenko A."/>
            <person name="Shiryaev A."/>
            <person name="Soop K."/>
            <person name="Spirin V."/>
            <person name="Szebenyi C."/>
            <person name="Tomsovsky M."/>
            <person name="Tulloss R.E."/>
            <person name="Uehling J."/>
            <person name="Grigoriev I.V."/>
            <person name="Vagvolgyi C."/>
            <person name="Papp T."/>
            <person name="Martin F.M."/>
            <person name="Miettinen O."/>
            <person name="Hibbett D.S."/>
            <person name="Nagy L.G."/>
        </authorList>
    </citation>
    <scope>NUCLEOTIDE SEQUENCE [LARGE SCALE GENOMIC DNA]</scope>
    <source>
        <strain evidence="2 3">CBS 121175</strain>
    </source>
</reference>
<dbReference type="InterPro" id="IPR038922">
    <property type="entry name" value="HYPK_UBA"/>
</dbReference>
<dbReference type="Gene3D" id="1.10.8.10">
    <property type="entry name" value="DNA helicase RuvA subunit, C-terminal domain"/>
    <property type="match status" value="1"/>
</dbReference>
<dbReference type="Proteomes" id="UP000307440">
    <property type="component" value="Unassembled WGS sequence"/>
</dbReference>
<accession>A0A5C3LB22</accession>
<evidence type="ECO:0000313" key="2">
    <source>
        <dbReference type="EMBL" id="TFK30254.1"/>
    </source>
</evidence>
<dbReference type="STRING" id="230819.A0A5C3LB22"/>
<dbReference type="Pfam" id="PF19026">
    <property type="entry name" value="UBA_HYPK"/>
    <property type="match status" value="1"/>
</dbReference>
<evidence type="ECO:0000313" key="3">
    <source>
        <dbReference type="Proteomes" id="UP000307440"/>
    </source>
</evidence>
<proteinExistence type="predicted"/>
<dbReference type="PANTHER" id="PTHR31184">
    <property type="entry name" value="HUNTINGTIN-INTERACTING PROTEIN K FAMILY MEMBER"/>
    <property type="match status" value="1"/>
</dbReference>
<keyword evidence="3" id="KW-1185">Reference proteome</keyword>
<dbReference type="InterPro" id="IPR052617">
    <property type="entry name" value="Huntingtin-int_K"/>
</dbReference>
<protein>
    <recommendedName>
        <fullName evidence="1">Nascent polypeptide-associated complex subunit alpha-like UBA domain-containing protein</fullName>
    </recommendedName>
</protein>
<sequence>MEDAFRPGGFLEKPPIKHSAAPAKESVTLKKEDVDVIVHEFEVTKAQAEKILSEAGGDLKQALESLIYPKP</sequence>
<dbReference type="EMBL" id="ML210147">
    <property type="protein sequence ID" value="TFK30254.1"/>
    <property type="molecule type" value="Genomic_DNA"/>
</dbReference>
<name>A0A5C3LB22_COPMA</name>
<feature type="domain" description="Nascent polypeptide-associated complex subunit alpha-like UBA" evidence="1">
    <location>
        <begin position="27"/>
        <end position="67"/>
    </location>
</feature>
<dbReference type="InterPro" id="IPR044034">
    <property type="entry name" value="NAC-like_UBA"/>
</dbReference>
<dbReference type="CDD" id="cd14361">
    <property type="entry name" value="UBA_HYPK"/>
    <property type="match status" value="1"/>
</dbReference>
<evidence type="ECO:0000259" key="1">
    <source>
        <dbReference type="Pfam" id="PF19026"/>
    </source>
</evidence>
<dbReference type="AlphaFoldDB" id="A0A5C3LB22"/>
<dbReference type="GO" id="GO:0043066">
    <property type="term" value="P:negative regulation of apoptotic process"/>
    <property type="evidence" value="ECO:0007669"/>
    <property type="project" value="TreeGrafter"/>
</dbReference>